<reference evidence="3" key="2">
    <citation type="submission" date="2013-04" db="EMBL/GenBank/DDBJ databases">
        <title>Non-Mycobacterium tuberculosis sensu stricto in a globally representative population.</title>
        <authorList>
            <person name="Stone M.J."/>
            <person name="Brown T.J."/>
            <person name="Drobniewski F.A."/>
        </authorList>
    </citation>
    <scope>NUCLEOTIDE SEQUENCE [LARGE SCALE GENOMIC DNA]</scope>
    <source>
        <strain evidence="3">112400015</strain>
    </source>
</reference>
<name>A0A829CK58_9MYCO</name>
<evidence type="ECO:0000313" key="3">
    <source>
        <dbReference type="Proteomes" id="UP000012070"/>
    </source>
</evidence>
<comment type="caution">
    <text evidence="2">The sequence shown here is derived from an EMBL/GenBank/DDBJ whole genome shotgun (WGS) entry which is preliminary data.</text>
</comment>
<dbReference type="Proteomes" id="UP000012070">
    <property type="component" value="Unassembled WGS sequence"/>
</dbReference>
<accession>A0A829CK58</accession>
<sequence length="36" mass="3473">MLAAAAAFAALMLDPRLAKSVAAAAITSGAAITNDI</sequence>
<feature type="signal peptide" evidence="1">
    <location>
        <begin position="1"/>
        <end position="18"/>
    </location>
</feature>
<keyword evidence="1" id="KW-0732">Signal</keyword>
<evidence type="ECO:0000256" key="1">
    <source>
        <dbReference type="SAM" id="SignalP"/>
    </source>
</evidence>
<reference evidence="2 3" key="1">
    <citation type="submission" date="2013-03" db="EMBL/GenBank/DDBJ databases">
        <authorList>
            <person name="Casali N."/>
            <person name="Drobniewski F.A."/>
        </authorList>
    </citation>
    <scope>NUCLEOTIDE SEQUENCE [LARGE SCALE GENOMIC DNA]</scope>
    <source>
        <strain evidence="2 3">112400015</strain>
    </source>
</reference>
<organism evidence="2 3">
    <name type="scientific">Mycobacterium orygis 112400015</name>
    <dbReference type="NCBI Taxonomy" id="1305739"/>
    <lineage>
        <taxon>Bacteria</taxon>
        <taxon>Bacillati</taxon>
        <taxon>Actinomycetota</taxon>
        <taxon>Actinomycetes</taxon>
        <taxon>Mycobacteriales</taxon>
        <taxon>Mycobacteriaceae</taxon>
        <taxon>Mycobacterium</taxon>
        <taxon>Mycobacterium tuberculosis complex</taxon>
    </lineage>
</organism>
<protein>
    <submittedName>
        <fullName evidence="2">Uncharacterized protein</fullName>
    </submittedName>
</protein>
<evidence type="ECO:0000313" key="2">
    <source>
        <dbReference type="EMBL" id="EMT37625.1"/>
    </source>
</evidence>
<dbReference type="AlphaFoldDB" id="A0A829CK58"/>
<dbReference type="EMBL" id="APKD01000002">
    <property type="protein sequence ID" value="EMT37625.1"/>
    <property type="molecule type" value="Genomic_DNA"/>
</dbReference>
<feature type="chain" id="PRO_5039048732" evidence="1">
    <location>
        <begin position="19"/>
        <end position="36"/>
    </location>
</feature>
<gene>
    <name evidence="2" type="ORF">MORY_01921</name>
</gene>
<proteinExistence type="predicted"/>